<keyword evidence="3" id="KW-1185">Reference proteome</keyword>
<reference evidence="2 3" key="1">
    <citation type="submission" date="2023-01" db="EMBL/GenBank/DDBJ databases">
        <title>Analysis of 21 Apiospora genomes using comparative genomics revels a genus with tremendous synthesis potential of carbohydrate active enzymes and secondary metabolites.</title>
        <authorList>
            <person name="Sorensen T."/>
        </authorList>
    </citation>
    <scope>NUCLEOTIDE SEQUENCE [LARGE SCALE GENOMIC DNA]</scope>
    <source>
        <strain evidence="2 3">CBS 20057</strain>
    </source>
</reference>
<name>A0ABR1T1U1_9PEZI</name>
<protein>
    <submittedName>
        <fullName evidence="2">Uncharacterized protein</fullName>
    </submittedName>
</protein>
<evidence type="ECO:0000313" key="3">
    <source>
        <dbReference type="Proteomes" id="UP001396898"/>
    </source>
</evidence>
<accession>A0ABR1T1U1</accession>
<proteinExistence type="predicted"/>
<evidence type="ECO:0000313" key="2">
    <source>
        <dbReference type="EMBL" id="KAK8040553.1"/>
    </source>
</evidence>
<evidence type="ECO:0000256" key="1">
    <source>
        <dbReference type="SAM" id="MobiDB-lite"/>
    </source>
</evidence>
<comment type="caution">
    <text evidence="2">The sequence shown here is derived from an EMBL/GenBank/DDBJ whole genome shotgun (WGS) entry which is preliminary data.</text>
</comment>
<dbReference type="Proteomes" id="UP001396898">
    <property type="component" value="Unassembled WGS sequence"/>
</dbReference>
<feature type="region of interest" description="Disordered" evidence="1">
    <location>
        <begin position="40"/>
        <end position="92"/>
    </location>
</feature>
<dbReference type="EMBL" id="JAQQWI010000001">
    <property type="protein sequence ID" value="KAK8040553.1"/>
    <property type="molecule type" value="Genomic_DNA"/>
</dbReference>
<sequence length="92" mass="9872">MPCPQLVHQLLYRDYGAASLNSSIGEAIRANARAQELAAELGFDSPPASPVMSPMTPPLSDTEDEDASVTSSPPRRKRKHVHMPEAEGCTPS</sequence>
<gene>
    <name evidence="2" type="ORF">PG991_000341</name>
</gene>
<organism evidence="2 3">
    <name type="scientific">Apiospora marii</name>
    <dbReference type="NCBI Taxonomy" id="335849"/>
    <lineage>
        <taxon>Eukaryota</taxon>
        <taxon>Fungi</taxon>
        <taxon>Dikarya</taxon>
        <taxon>Ascomycota</taxon>
        <taxon>Pezizomycotina</taxon>
        <taxon>Sordariomycetes</taxon>
        <taxon>Xylariomycetidae</taxon>
        <taxon>Amphisphaeriales</taxon>
        <taxon>Apiosporaceae</taxon>
        <taxon>Apiospora</taxon>
    </lineage>
</organism>